<evidence type="ECO:0000259" key="5">
    <source>
        <dbReference type="Pfam" id="PF08801"/>
    </source>
</evidence>
<dbReference type="PANTHER" id="PTHR13405">
    <property type="entry name" value="NUCLEAR PORE COMPLEX PROTEIN NUP133"/>
    <property type="match status" value="1"/>
</dbReference>
<dbReference type="Gene3D" id="2.130.10.10">
    <property type="entry name" value="YVTN repeat-like/Quinoprotein amine dehydrogenase"/>
    <property type="match status" value="1"/>
</dbReference>
<dbReference type="STRING" id="52247.A0A4T0X514"/>
<evidence type="ECO:0000313" key="7">
    <source>
        <dbReference type="Proteomes" id="UP000307173"/>
    </source>
</evidence>
<reference evidence="6 7" key="1">
    <citation type="journal article" date="2019" name="Front. Genet.">
        <title>Whole-Genome Sequencing of the Opportunistic Yeast Pathogen Candida inconspicua Uncovers Its Hybrid Origin.</title>
        <authorList>
            <person name="Mixao V."/>
            <person name="Hansen A.P."/>
            <person name="Saus E."/>
            <person name="Boekhout T."/>
            <person name="Lass-Florl C."/>
            <person name="Gabaldon T."/>
        </authorList>
    </citation>
    <scope>NUCLEOTIDE SEQUENCE [LARGE SCALE GENOMIC DNA]</scope>
    <source>
        <strain evidence="6 7">CBS 180</strain>
    </source>
</reference>
<dbReference type="GO" id="GO:0006606">
    <property type="term" value="P:protein import into nucleus"/>
    <property type="evidence" value="ECO:0007669"/>
    <property type="project" value="TreeGrafter"/>
</dbReference>
<dbReference type="Proteomes" id="UP000307173">
    <property type="component" value="Unassembled WGS sequence"/>
</dbReference>
<proteinExistence type="inferred from homology"/>
<dbReference type="PANTHER" id="PTHR13405:SF11">
    <property type="entry name" value="NUCLEAR PORE COMPLEX PROTEIN NUP133"/>
    <property type="match status" value="1"/>
</dbReference>
<dbReference type="Pfam" id="PF08801">
    <property type="entry name" value="Nucleoporin_N"/>
    <property type="match status" value="1"/>
</dbReference>
<dbReference type="Gene3D" id="1.20.58.1380">
    <property type="match status" value="1"/>
</dbReference>
<gene>
    <name evidence="6" type="ORF">CANINC_001567</name>
</gene>
<evidence type="ECO:0000256" key="2">
    <source>
        <dbReference type="ARBA" id="ARBA00005569"/>
    </source>
</evidence>
<keyword evidence="4" id="KW-0539">Nucleus</keyword>
<evidence type="ECO:0000256" key="1">
    <source>
        <dbReference type="ARBA" id="ARBA00004123"/>
    </source>
</evidence>
<dbReference type="InterPro" id="IPR014908">
    <property type="entry name" value="Nucleoporin_Nup133/Nup155_N"/>
</dbReference>
<dbReference type="GO" id="GO:0016973">
    <property type="term" value="P:poly(A)+ mRNA export from nucleus"/>
    <property type="evidence" value="ECO:0007669"/>
    <property type="project" value="TreeGrafter"/>
</dbReference>
<dbReference type="InterPro" id="IPR015943">
    <property type="entry name" value="WD40/YVTN_repeat-like_dom_sf"/>
</dbReference>
<comment type="similarity">
    <text evidence="2">Belongs to the nucleoporin Nup133 family.</text>
</comment>
<evidence type="ECO:0000313" key="6">
    <source>
        <dbReference type="EMBL" id="TID29874.1"/>
    </source>
</evidence>
<dbReference type="EMBL" id="SELW01000224">
    <property type="protein sequence ID" value="TID29874.1"/>
    <property type="molecule type" value="Genomic_DNA"/>
</dbReference>
<dbReference type="GO" id="GO:0017056">
    <property type="term" value="F:structural constituent of nuclear pore"/>
    <property type="evidence" value="ECO:0007669"/>
    <property type="project" value="InterPro"/>
</dbReference>
<keyword evidence="7" id="KW-1185">Reference proteome</keyword>
<sequence>MVSINFSAKRFNANNPSTSADTDTVAQIDNSELRIDEQSNVETLLDDDYLRVTLSTTLRPPLEDGETILDTKANTSKIATIITTKRIFVYNYRSKRSQPYYFECSYTPNKFNLLPLCVIIPNSVYEMKPDLIVLDPVSGLLKFYESVKMEPSLGGLQNIKTFHIKVNNAEFLTDLTLLQHSDLLLSTSQCRVLYIKLRDHLRDSPFNYFEIYNNRSLVSFMLSKSYSIREYHNFNRIVSLKLYDVSPVEKYIVILESSGRLSFIKHLIGSTSFTLERTLETNMLLNVADAEYLDFELSVKKQFAVLLLRSRDSSPCFGLAVSLGKAFENCEKAFKFDFPYVSDSKEHTYPKIFFAKDDEVCILECSKKLLVFEPQFENLSTAWAQIVTLKETLEIFSIEKVDNNTVYLNTNDGYISIEVKKSGTSHNQNIFMEQHIIQYLKYGAESNSITYDLKGTGVMITQTVLKNAIRKVSDNLITNSWLVTGTNASDNLKTRLQYFLKLIKFTSENCDMEDAYNLKSELVTNCQLISLANGLFQMSFEKTYAESIQNSLSILNWEDEPKLFFLHRTKEIVALLEEFINSIVNSCAGIDFLHLAESLSTLFESSYIECDQEIKKYFNQTGLCNVFSKHHEVIKNVNIVTRKVYEIVKEDSSDLNKTGFDNILMKLTCFLYCVTSETVLCLSKAKNSSDFEDLNRFLIINKENWTNMYILSNRQSEMIPLALQYNDMQTLAILMESKRELCSSINDDNLNLLDEGINEEFDYYFDSYGYNFAEALFRHYLVKNKIDVMLSYFPKQSEFLEKFLSSDIRLYRFGWIHDAQMAAFDRVCDKLLKFMSDPAYSLDNSLEDKKLQSSFGKLSAICNKGTSNNSAFEQFSCSLRLVLIQNEIYEVLTILEHNDNGVLKNTLSPMFDSLFWNIHEKLRGKRPLTLTEIINFVTMCSFEPALSASTDGMEDDDKVNSCEEFIVSVSAKIFRLLENFKDLDCKHGDGTMRELWIKLLIRRLLLRNDKTKILSKVINTLKYDVVEGYLHDLKSLELQQSDLNLLGLSEQNTFSDYIKENETLRETEIFKSM</sequence>
<dbReference type="GO" id="GO:0000972">
    <property type="term" value="P:transcription-dependent tethering of RNA polymerase II gene DNA at nuclear periphery"/>
    <property type="evidence" value="ECO:0007669"/>
    <property type="project" value="TreeGrafter"/>
</dbReference>
<protein>
    <recommendedName>
        <fullName evidence="5">Nucleoporin Nup133/Nup155-like N-terminal domain-containing protein</fullName>
    </recommendedName>
</protein>
<organism evidence="6 7">
    <name type="scientific">Pichia inconspicua</name>
    <dbReference type="NCBI Taxonomy" id="52247"/>
    <lineage>
        <taxon>Eukaryota</taxon>
        <taxon>Fungi</taxon>
        <taxon>Dikarya</taxon>
        <taxon>Ascomycota</taxon>
        <taxon>Saccharomycotina</taxon>
        <taxon>Pichiomycetes</taxon>
        <taxon>Pichiales</taxon>
        <taxon>Pichiaceae</taxon>
        <taxon>Pichia</taxon>
    </lineage>
</organism>
<dbReference type="GO" id="GO:0031080">
    <property type="term" value="C:nuclear pore outer ring"/>
    <property type="evidence" value="ECO:0007669"/>
    <property type="project" value="TreeGrafter"/>
</dbReference>
<comment type="subcellular location">
    <subcellularLocation>
        <location evidence="1">Nucleus</location>
    </subcellularLocation>
</comment>
<feature type="domain" description="Nucleoporin Nup133/Nup155-like N-terminal" evidence="5">
    <location>
        <begin position="79"/>
        <end position="263"/>
    </location>
</feature>
<evidence type="ECO:0000256" key="4">
    <source>
        <dbReference type="ARBA" id="ARBA00023242"/>
    </source>
</evidence>
<dbReference type="SUPFAM" id="SSF117289">
    <property type="entry name" value="Nucleoporin domain"/>
    <property type="match status" value="1"/>
</dbReference>
<evidence type="ECO:0000256" key="3">
    <source>
        <dbReference type="ARBA" id="ARBA00022448"/>
    </source>
</evidence>
<dbReference type="InterPro" id="IPR037624">
    <property type="entry name" value="Nup133-like"/>
</dbReference>
<accession>A0A4T0X514</accession>
<dbReference type="OrthoDB" id="103454at2759"/>
<comment type="caution">
    <text evidence="6">The sequence shown here is derived from an EMBL/GenBank/DDBJ whole genome shotgun (WGS) entry which is preliminary data.</text>
</comment>
<dbReference type="AlphaFoldDB" id="A0A4T0X514"/>
<keyword evidence="3" id="KW-0813">Transport</keyword>
<name>A0A4T0X514_9ASCO</name>